<evidence type="ECO:0000313" key="1">
    <source>
        <dbReference type="EMBL" id="MBA8886168.1"/>
    </source>
</evidence>
<comment type="caution">
    <text evidence="1">The sequence shown here is derived from an EMBL/GenBank/DDBJ whole genome shotgun (WGS) entry which is preliminary data.</text>
</comment>
<accession>A0A839EYA2</accession>
<evidence type="ECO:0000313" key="2">
    <source>
        <dbReference type="Proteomes" id="UP000550401"/>
    </source>
</evidence>
<dbReference type="RefSeq" id="WP_182529273.1">
    <property type="nucleotide sequence ID" value="NZ_JACGXL010000001.1"/>
</dbReference>
<reference evidence="1 2" key="1">
    <citation type="submission" date="2020-07" db="EMBL/GenBank/DDBJ databases">
        <title>Genomic Encyclopedia of Type Strains, Phase IV (KMG-V): Genome sequencing to study the core and pangenomes of soil and plant-associated prokaryotes.</title>
        <authorList>
            <person name="Whitman W."/>
        </authorList>
    </citation>
    <scope>NUCLEOTIDE SEQUENCE [LARGE SCALE GENOMIC DNA]</scope>
    <source>
        <strain evidence="1 2">RH2WT43</strain>
    </source>
</reference>
<proteinExistence type="predicted"/>
<dbReference type="EMBL" id="JACGXL010000001">
    <property type="protein sequence ID" value="MBA8886168.1"/>
    <property type="molecule type" value="Genomic_DNA"/>
</dbReference>
<gene>
    <name evidence="1" type="ORF">FHW12_000359</name>
</gene>
<dbReference type="AlphaFoldDB" id="A0A839EYA2"/>
<keyword evidence="2" id="KW-1185">Reference proteome</keyword>
<sequence length="296" mass="31035">MLLGYGRPQGGTWSVNTANGAAIVSDTAQLGDGRPDTLTSFTWITGTQNTSSIFRLRYDWSTAIVPGLVGLMGMSLPAGTKVSVAFRRPSDTAGTYPYSPSMAAASQRAIAGIHGGRNAWLRVNTGASAVSGCEIQIWNDVNGVAAIAAAAPFTTGEAVIAQAAEVQVAAGWTLTWGDPPQPNMSSSGQGYSAYVPPPRRTFSFRFPVDDQNAYFGNTSASALDYEQVIALMDRAQPCVYVPRYLDDSGAFSAQLMHRTAIIGVATKVPQLGQKSGPYFDGGGGVVLEYPVPAPAV</sequence>
<name>A0A839EYA2_9GAMM</name>
<dbReference type="Proteomes" id="UP000550401">
    <property type="component" value="Unassembled WGS sequence"/>
</dbReference>
<organism evidence="1 2">
    <name type="scientific">Dokdonella fugitiva</name>
    <dbReference type="NCBI Taxonomy" id="328517"/>
    <lineage>
        <taxon>Bacteria</taxon>
        <taxon>Pseudomonadati</taxon>
        <taxon>Pseudomonadota</taxon>
        <taxon>Gammaproteobacteria</taxon>
        <taxon>Lysobacterales</taxon>
        <taxon>Rhodanobacteraceae</taxon>
        <taxon>Dokdonella</taxon>
    </lineage>
</organism>
<protein>
    <submittedName>
        <fullName evidence="1">Uncharacterized protein</fullName>
    </submittedName>
</protein>